<name>A0A255YQQ0_9PROT</name>
<evidence type="ECO:0000259" key="10">
    <source>
        <dbReference type="Pfam" id="PF25994"/>
    </source>
</evidence>
<comment type="subcellular location">
    <subcellularLocation>
        <location evidence="1 9">Cell inner membrane</location>
        <topology evidence="1 9">Single-pass membrane protein</topology>
    </subcellularLocation>
</comment>
<dbReference type="Proteomes" id="UP000216998">
    <property type="component" value="Unassembled WGS sequence"/>
</dbReference>
<dbReference type="Pfam" id="PF25994">
    <property type="entry name" value="HH_AprE"/>
    <property type="match status" value="1"/>
</dbReference>
<feature type="domain" description="AprE-like beta-barrel" evidence="11">
    <location>
        <begin position="337"/>
        <end position="430"/>
    </location>
</feature>
<evidence type="ECO:0000313" key="13">
    <source>
        <dbReference type="Proteomes" id="UP000216998"/>
    </source>
</evidence>
<feature type="transmembrane region" description="Helical" evidence="9">
    <location>
        <begin position="42"/>
        <end position="63"/>
    </location>
</feature>
<evidence type="ECO:0000256" key="8">
    <source>
        <dbReference type="ARBA" id="ARBA00023136"/>
    </source>
</evidence>
<evidence type="ECO:0000256" key="9">
    <source>
        <dbReference type="RuleBase" id="RU365093"/>
    </source>
</evidence>
<comment type="similarity">
    <text evidence="2 9">Belongs to the membrane fusion protein (MFP) (TC 8.A.1) family.</text>
</comment>
<keyword evidence="7 9" id="KW-1133">Transmembrane helix</keyword>
<dbReference type="PRINTS" id="PR01490">
    <property type="entry name" value="RTXTOXIND"/>
</dbReference>
<dbReference type="PANTHER" id="PTHR30386">
    <property type="entry name" value="MEMBRANE FUSION SUBUNIT OF EMRAB-TOLC MULTIDRUG EFFLUX PUMP"/>
    <property type="match status" value="1"/>
</dbReference>
<reference evidence="12 13" key="1">
    <citation type="submission" date="2017-07" db="EMBL/GenBank/DDBJ databases">
        <title>Niveispirillum cyanobacteriorum sp. nov., isolated from cyanobacterial aggregates in a eutrophic lake.</title>
        <authorList>
            <person name="Cai H."/>
        </authorList>
    </citation>
    <scope>NUCLEOTIDE SEQUENCE [LARGE SCALE GENOMIC DNA]</scope>
    <source>
        <strain evidence="13">TH1-14</strain>
    </source>
</reference>
<evidence type="ECO:0000256" key="4">
    <source>
        <dbReference type="ARBA" id="ARBA00022475"/>
    </source>
</evidence>
<evidence type="ECO:0000256" key="6">
    <source>
        <dbReference type="ARBA" id="ARBA00022692"/>
    </source>
</evidence>
<protein>
    <recommendedName>
        <fullName evidence="9">Membrane fusion protein (MFP) family protein</fullName>
    </recommendedName>
</protein>
<evidence type="ECO:0000256" key="2">
    <source>
        <dbReference type="ARBA" id="ARBA00009477"/>
    </source>
</evidence>
<evidence type="ECO:0000256" key="3">
    <source>
        <dbReference type="ARBA" id="ARBA00022448"/>
    </source>
</evidence>
<keyword evidence="3 9" id="KW-0813">Transport</keyword>
<dbReference type="InterPro" id="IPR058781">
    <property type="entry name" value="HH_AprE-like"/>
</dbReference>
<dbReference type="GO" id="GO:0015031">
    <property type="term" value="P:protein transport"/>
    <property type="evidence" value="ECO:0007669"/>
    <property type="project" value="InterPro"/>
</dbReference>
<dbReference type="OrthoDB" id="9810980at2"/>
<dbReference type="PANTHER" id="PTHR30386:SF26">
    <property type="entry name" value="TRANSPORT PROTEIN COMB"/>
    <property type="match status" value="1"/>
</dbReference>
<evidence type="ECO:0000259" key="11">
    <source>
        <dbReference type="Pfam" id="PF26002"/>
    </source>
</evidence>
<proteinExistence type="inferred from homology"/>
<dbReference type="AlphaFoldDB" id="A0A255YQQ0"/>
<dbReference type="InterPro" id="IPR050739">
    <property type="entry name" value="MFP"/>
</dbReference>
<dbReference type="InterPro" id="IPR010129">
    <property type="entry name" value="T1SS_HlyD"/>
</dbReference>
<dbReference type="SUPFAM" id="SSF111369">
    <property type="entry name" value="HlyD-like secretion proteins"/>
    <property type="match status" value="1"/>
</dbReference>
<accession>A0A255YQQ0</accession>
<sequence length="454" mass="49889">MNGRSLALRPDRRDKAADQTINDFQSHMAEIIGAPYPRSLRVTVHVLVLMVVIAITLSFVVHLDRVVTATGRLVSRTPTLLVQPLESSVLREIMVRPGDQVAKGDVLATLDPTISAADVSTLRSNLAALKAQVARLSAEQEERPLDPPDANDQAAVTEFSIWTSRQAEREARLSVFDQRIQATTGLIASGLRDAEHFRARLKVSEEIEGMRSELARKEVGSRLNVLIAQDTKAEIARNLSNSEQQVLTSRNELESIRAEREAFLQQWRSELTTQLASKRTELSQVEDSLSKAEYIRDLVELRAAADATVVSVADLGSGAVVPSGEVLVSLMPVNAALEVEADVAGMDQGFVKVGDEVQVKLNAYEFTRYGMVKAEVRSISENSFSQRDDGTVAAERFYKVRAEIKAIELRNVPENLRLVPGMPLQADIVVGSRPIIANLLDRVIANAQEGLREP</sequence>
<evidence type="ECO:0000256" key="5">
    <source>
        <dbReference type="ARBA" id="ARBA00022519"/>
    </source>
</evidence>
<evidence type="ECO:0000256" key="7">
    <source>
        <dbReference type="ARBA" id="ARBA00022989"/>
    </source>
</evidence>
<dbReference type="GO" id="GO:0005886">
    <property type="term" value="C:plasma membrane"/>
    <property type="evidence" value="ECO:0007669"/>
    <property type="project" value="UniProtKB-SubCell"/>
</dbReference>
<evidence type="ECO:0000256" key="1">
    <source>
        <dbReference type="ARBA" id="ARBA00004377"/>
    </source>
</evidence>
<keyword evidence="5 9" id="KW-0997">Cell inner membrane</keyword>
<organism evidence="12 13">
    <name type="scientific">Niveispirillum lacus</name>
    <dbReference type="NCBI Taxonomy" id="1981099"/>
    <lineage>
        <taxon>Bacteria</taxon>
        <taxon>Pseudomonadati</taxon>
        <taxon>Pseudomonadota</taxon>
        <taxon>Alphaproteobacteria</taxon>
        <taxon>Rhodospirillales</taxon>
        <taxon>Azospirillaceae</taxon>
        <taxon>Niveispirillum</taxon>
    </lineage>
</organism>
<dbReference type="EMBL" id="NOXU01000032">
    <property type="protein sequence ID" value="OYQ31556.1"/>
    <property type="molecule type" value="Genomic_DNA"/>
</dbReference>
<dbReference type="Gene3D" id="2.40.50.100">
    <property type="match status" value="1"/>
</dbReference>
<evidence type="ECO:0000313" key="12">
    <source>
        <dbReference type="EMBL" id="OYQ31556.1"/>
    </source>
</evidence>
<keyword evidence="13" id="KW-1185">Reference proteome</keyword>
<dbReference type="RefSeq" id="WP_094458238.1">
    <property type="nucleotide sequence ID" value="NZ_NOXU01000032.1"/>
</dbReference>
<dbReference type="Gene3D" id="2.40.30.170">
    <property type="match status" value="1"/>
</dbReference>
<feature type="domain" description="AprE-like long alpha-helical hairpin" evidence="10">
    <location>
        <begin position="116"/>
        <end position="293"/>
    </location>
</feature>
<dbReference type="NCBIfam" id="TIGR01843">
    <property type="entry name" value="type_I_hlyD"/>
    <property type="match status" value="1"/>
</dbReference>
<comment type="caution">
    <text evidence="12">The sequence shown here is derived from an EMBL/GenBank/DDBJ whole genome shotgun (WGS) entry which is preliminary data.</text>
</comment>
<keyword evidence="4 9" id="KW-1003">Cell membrane</keyword>
<keyword evidence="6 9" id="KW-0812">Transmembrane</keyword>
<dbReference type="InterPro" id="IPR058982">
    <property type="entry name" value="Beta-barrel_AprE"/>
</dbReference>
<dbReference type="Pfam" id="PF26002">
    <property type="entry name" value="Beta-barrel_AprE"/>
    <property type="match status" value="1"/>
</dbReference>
<keyword evidence="8 9" id="KW-0472">Membrane</keyword>
<gene>
    <name evidence="12" type="ORF">CHU95_20660</name>
</gene>